<evidence type="ECO:0000259" key="3">
    <source>
        <dbReference type="Pfam" id="PF07687"/>
    </source>
</evidence>
<gene>
    <name evidence="4" type="ORF">HSBAA_59390</name>
</gene>
<feature type="domain" description="Peptidase M20 dimerisation" evidence="3">
    <location>
        <begin position="28"/>
        <end position="126"/>
    </location>
</feature>
<dbReference type="Pfam" id="PF07687">
    <property type="entry name" value="M20_dimer"/>
    <property type="match status" value="1"/>
</dbReference>
<evidence type="ECO:0000313" key="4">
    <source>
        <dbReference type="EMBL" id="BBI64633.1"/>
    </source>
</evidence>
<evidence type="ECO:0000256" key="2">
    <source>
        <dbReference type="ARBA" id="ARBA00022801"/>
    </source>
</evidence>
<dbReference type="InterPro" id="IPR011650">
    <property type="entry name" value="Peptidase_M20_dimer"/>
</dbReference>
<dbReference type="NCBIfam" id="TIGR01879">
    <property type="entry name" value="hydantase"/>
    <property type="match status" value="1"/>
</dbReference>
<dbReference type="SUPFAM" id="SSF53187">
    <property type="entry name" value="Zn-dependent exopeptidases"/>
    <property type="match status" value="1"/>
</dbReference>
<organism evidence="4 5">
    <name type="scientific">Vreelandella sulfidaeris</name>
    <dbReference type="NCBI Taxonomy" id="115553"/>
    <lineage>
        <taxon>Bacteria</taxon>
        <taxon>Pseudomonadati</taxon>
        <taxon>Pseudomonadota</taxon>
        <taxon>Gammaproteobacteria</taxon>
        <taxon>Oceanospirillales</taxon>
        <taxon>Halomonadaceae</taxon>
        <taxon>Vreelandella</taxon>
    </lineage>
</organism>
<dbReference type="Proteomes" id="UP000320231">
    <property type="component" value="Chromosome"/>
</dbReference>
<dbReference type="Gene3D" id="3.30.70.360">
    <property type="match status" value="1"/>
</dbReference>
<evidence type="ECO:0000313" key="5">
    <source>
        <dbReference type="Proteomes" id="UP000320231"/>
    </source>
</evidence>
<dbReference type="Pfam" id="PF01546">
    <property type="entry name" value="Peptidase_M20"/>
    <property type="match status" value="1"/>
</dbReference>
<protein>
    <recommendedName>
        <fullName evidence="3">Peptidase M20 dimerisation domain-containing protein</fullName>
    </recommendedName>
</protein>
<evidence type="ECO:0000256" key="1">
    <source>
        <dbReference type="ARBA" id="ARBA00006153"/>
    </source>
</evidence>
<keyword evidence="2" id="KW-0378">Hydrolase</keyword>
<dbReference type="PANTHER" id="PTHR32494">
    <property type="entry name" value="ALLANTOATE DEIMINASE-RELATED"/>
    <property type="match status" value="1"/>
</dbReference>
<dbReference type="InterPro" id="IPR010158">
    <property type="entry name" value="Amidase_Cbmase"/>
</dbReference>
<dbReference type="AlphaFoldDB" id="A0A455UGX5"/>
<comment type="similarity">
    <text evidence="1">Belongs to the peptidase M20 family.</text>
</comment>
<sequence length="225" mass="23903">MHAFLELHIEQGPILERQGASAGVVEGIQGVSWFEVTVSGSANHAGTTPRAMRRDALEGACALATALREAARDSEDRVRFTIGKFAVSPGSVNTIPDQVTFTIDLRHPEAATLKALEAEFNVLAQQTWAGCQATLTSLSRVEPVAFPATLTALLDDTAHELGITAPRLVSGAFHDAIHLANHCPTAMLFVPCRDGLSHHPDEHTELDDAVAGTQLLAASLASLTR</sequence>
<dbReference type="PANTHER" id="PTHR32494:SF5">
    <property type="entry name" value="ALLANTOATE AMIDOHYDROLASE"/>
    <property type="match status" value="1"/>
</dbReference>
<dbReference type="Gene3D" id="3.40.630.10">
    <property type="entry name" value="Zn peptidases"/>
    <property type="match status" value="1"/>
</dbReference>
<reference evidence="4 5" key="1">
    <citation type="journal article" date="2019" name="Microbiol. Resour. Announc.">
        <title>Complete Genome Sequence of Halomonas sulfidaeris Strain Esulfide1 Isolated from a Metal Sulfide Rock at a Depth of 2,200 Meters, Obtained Using Nanopore Sequencing.</title>
        <authorList>
            <person name="Saito M."/>
            <person name="Nishigata A."/>
            <person name="Galipon J."/>
            <person name="Arakawa K."/>
        </authorList>
    </citation>
    <scope>NUCLEOTIDE SEQUENCE [LARGE SCALE GENOMIC DNA]</scope>
    <source>
        <strain evidence="4 5">ATCC BAA-803</strain>
    </source>
</reference>
<accession>A0A455UGX5</accession>
<dbReference type="GO" id="GO:0016813">
    <property type="term" value="F:hydrolase activity, acting on carbon-nitrogen (but not peptide) bonds, in linear amidines"/>
    <property type="evidence" value="ECO:0007669"/>
    <property type="project" value="InterPro"/>
</dbReference>
<proteinExistence type="inferred from homology"/>
<dbReference type="InterPro" id="IPR036264">
    <property type="entry name" value="Bact_exopeptidase_dim_dom"/>
</dbReference>
<dbReference type="KEGG" id="hsr:HSBAA_59390"/>
<dbReference type="SUPFAM" id="SSF55031">
    <property type="entry name" value="Bacterial exopeptidase dimerisation domain"/>
    <property type="match status" value="1"/>
</dbReference>
<name>A0A455UGX5_9GAMM</name>
<dbReference type="InterPro" id="IPR002933">
    <property type="entry name" value="Peptidase_M20"/>
</dbReference>
<dbReference type="EMBL" id="AP019514">
    <property type="protein sequence ID" value="BBI64633.1"/>
    <property type="molecule type" value="Genomic_DNA"/>
</dbReference>